<organism evidence="1 2">
    <name type="scientific">Phlebia brevispora</name>
    <dbReference type="NCBI Taxonomy" id="194682"/>
    <lineage>
        <taxon>Eukaryota</taxon>
        <taxon>Fungi</taxon>
        <taxon>Dikarya</taxon>
        <taxon>Basidiomycota</taxon>
        <taxon>Agaricomycotina</taxon>
        <taxon>Agaricomycetes</taxon>
        <taxon>Polyporales</taxon>
        <taxon>Meruliaceae</taxon>
        <taxon>Phlebia</taxon>
    </lineage>
</organism>
<dbReference type="Proteomes" id="UP001148662">
    <property type="component" value="Unassembled WGS sequence"/>
</dbReference>
<keyword evidence="2" id="KW-1185">Reference proteome</keyword>
<protein>
    <submittedName>
        <fullName evidence="1">Uncharacterized protein</fullName>
    </submittedName>
</protein>
<evidence type="ECO:0000313" key="2">
    <source>
        <dbReference type="Proteomes" id="UP001148662"/>
    </source>
</evidence>
<sequence>MDQLASDTLRRQLLNASTSSCNDAAISYSADGSWSLYAFCGLSNASMQTNVRKMGASLHDTDRISTLLTHSHRLVAGPSAIRFRLRSQSLVPCLARPTLGSIFLRIEHGAPDDPGLSYTAERLSGPHEG</sequence>
<gene>
    <name evidence="1" type="ORF">NM688_g6548</name>
</gene>
<dbReference type="EMBL" id="JANHOG010001368">
    <property type="protein sequence ID" value="KAJ3538237.1"/>
    <property type="molecule type" value="Genomic_DNA"/>
</dbReference>
<evidence type="ECO:0000313" key="1">
    <source>
        <dbReference type="EMBL" id="KAJ3538237.1"/>
    </source>
</evidence>
<proteinExistence type="predicted"/>
<accession>A0ACC1SES5</accession>
<name>A0ACC1SES5_9APHY</name>
<reference evidence="1" key="1">
    <citation type="submission" date="2022-07" db="EMBL/GenBank/DDBJ databases">
        <title>Genome Sequence of Phlebia brevispora.</title>
        <authorList>
            <person name="Buettner E."/>
        </authorList>
    </citation>
    <scope>NUCLEOTIDE SEQUENCE</scope>
    <source>
        <strain evidence="1">MPL23</strain>
    </source>
</reference>
<comment type="caution">
    <text evidence="1">The sequence shown here is derived from an EMBL/GenBank/DDBJ whole genome shotgun (WGS) entry which is preliminary data.</text>
</comment>